<evidence type="ECO:0000259" key="4">
    <source>
        <dbReference type="PROSITE" id="PS50932"/>
    </source>
</evidence>
<keyword evidence="2" id="KW-0238">DNA-binding</keyword>
<dbReference type="EMBL" id="JAASRM010000001">
    <property type="protein sequence ID" value="NIK87536.1"/>
    <property type="molecule type" value="Genomic_DNA"/>
</dbReference>
<dbReference type="InterPro" id="IPR046335">
    <property type="entry name" value="LacI/GalR-like_sensor"/>
</dbReference>
<evidence type="ECO:0000256" key="3">
    <source>
        <dbReference type="ARBA" id="ARBA00023163"/>
    </source>
</evidence>
<reference evidence="5 6" key="1">
    <citation type="submission" date="2020-03" db="EMBL/GenBank/DDBJ databases">
        <title>Genomic Encyclopedia of Type Strains, Phase IV (KMG-IV): sequencing the most valuable type-strain genomes for metagenomic binning, comparative biology and taxonomic classification.</title>
        <authorList>
            <person name="Goeker M."/>
        </authorList>
    </citation>
    <scope>NUCLEOTIDE SEQUENCE [LARGE SCALE GENOMIC DNA]</scope>
    <source>
        <strain evidence="5 6">DSM 19867</strain>
    </source>
</reference>
<dbReference type="GO" id="GO:0003700">
    <property type="term" value="F:DNA-binding transcription factor activity"/>
    <property type="evidence" value="ECO:0007669"/>
    <property type="project" value="TreeGrafter"/>
</dbReference>
<dbReference type="InterPro" id="IPR028082">
    <property type="entry name" value="Peripla_BP_I"/>
</dbReference>
<proteinExistence type="predicted"/>
<keyword evidence="1" id="KW-0805">Transcription regulation</keyword>
<dbReference type="Gene3D" id="1.10.260.40">
    <property type="entry name" value="lambda repressor-like DNA-binding domains"/>
    <property type="match status" value="1"/>
</dbReference>
<keyword evidence="3" id="KW-0804">Transcription</keyword>
<dbReference type="Gene3D" id="3.40.50.2300">
    <property type="match status" value="2"/>
</dbReference>
<comment type="caution">
    <text evidence="5">The sequence shown here is derived from an EMBL/GenBank/DDBJ whole genome shotgun (WGS) entry which is preliminary data.</text>
</comment>
<sequence>MINDSPFVKEETRLKVNAIIREVGFEPDPQARGLAFRRSFLIGMIYDNPTPQYVVSMQQGLLDGMRGTSYGLLVHPCERGSQTYLSDLRSFIERQKLFGVILTPSVSEDERLVKMLREFDCPYVRVASVVLDKPGTMVVTHDANGAAEAAHHLAGLGHTRIAHISGPPSFRSAHERRRGFREALAERGLKVDPAMDREGNYTFEGGIAIARELLALNPRPTAVFCGNDEMAAGVYKVAHELSISIPKDLSVIGFDDSTTAIQLWPPLTSVRLPVRDMGRLAIDKLFGKQEKKRPGAGDVAEIFPKLIPRESTAAPDPRA</sequence>
<accession>A0A846MVY0</accession>
<feature type="domain" description="HTH lacI-type" evidence="4">
    <location>
        <begin position="1"/>
        <end position="36"/>
    </location>
</feature>
<dbReference type="PANTHER" id="PTHR30146">
    <property type="entry name" value="LACI-RELATED TRANSCRIPTIONAL REPRESSOR"/>
    <property type="match status" value="1"/>
</dbReference>
<protein>
    <submittedName>
        <fullName evidence="5">LacI family transcriptional regulator</fullName>
    </submittedName>
</protein>
<name>A0A846MVY0_9PROT</name>
<evidence type="ECO:0000256" key="2">
    <source>
        <dbReference type="ARBA" id="ARBA00023125"/>
    </source>
</evidence>
<keyword evidence="6" id="KW-1185">Reference proteome</keyword>
<evidence type="ECO:0000313" key="6">
    <source>
        <dbReference type="Proteomes" id="UP000570514"/>
    </source>
</evidence>
<dbReference type="GO" id="GO:0000976">
    <property type="term" value="F:transcription cis-regulatory region binding"/>
    <property type="evidence" value="ECO:0007669"/>
    <property type="project" value="TreeGrafter"/>
</dbReference>
<dbReference type="AlphaFoldDB" id="A0A846MVY0"/>
<gene>
    <name evidence="5" type="ORF">FHS83_000854</name>
</gene>
<dbReference type="PANTHER" id="PTHR30146:SF153">
    <property type="entry name" value="LACTOSE OPERON REPRESSOR"/>
    <property type="match status" value="1"/>
</dbReference>
<dbReference type="Proteomes" id="UP000570514">
    <property type="component" value="Unassembled WGS sequence"/>
</dbReference>
<dbReference type="SUPFAM" id="SSF53822">
    <property type="entry name" value="Periplasmic binding protein-like I"/>
    <property type="match status" value="1"/>
</dbReference>
<dbReference type="CDD" id="cd01545">
    <property type="entry name" value="PBP1_SalR"/>
    <property type="match status" value="1"/>
</dbReference>
<organism evidence="5 6">
    <name type="scientific">Rhizomicrobium palustre</name>
    <dbReference type="NCBI Taxonomy" id="189966"/>
    <lineage>
        <taxon>Bacteria</taxon>
        <taxon>Pseudomonadati</taxon>
        <taxon>Pseudomonadota</taxon>
        <taxon>Alphaproteobacteria</taxon>
        <taxon>Micropepsales</taxon>
        <taxon>Micropepsaceae</taxon>
        <taxon>Rhizomicrobium</taxon>
    </lineage>
</organism>
<dbReference type="InterPro" id="IPR000843">
    <property type="entry name" value="HTH_LacI"/>
</dbReference>
<dbReference type="SMART" id="SM00354">
    <property type="entry name" value="HTH_LACI"/>
    <property type="match status" value="1"/>
</dbReference>
<dbReference type="Pfam" id="PF13377">
    <property type="entry name" value="Peripla_BP_3"/>
    <property type="match status" value="1"/>
</dbReference>
<dbReference type="InterPro" id="IPR010982">
    <property type="entry name" value="Lambda_DNA-bd_dom_sf"/>
</dbReference>
<dbReference type="PROSITE" id="PS50932">
    <property type="entry name" value="HTH_LACI_2"/>
    <property type="match status" value="1"/>
</dbReference>
<dbReference type="SUPFAM" id="SSF47413">
    <property type="entry name" value="lambda repressor-like DNA-binding domains"/>
    <property type="match status" value="1"/>
</dbReference>
<evidence type="ECO:0000256" key="1">
    <source>
        <dbReference type="ARBA" id="ARBA00023015"/>
    </source>
</evidence>
<evidence type="ECO:0000313" key="5">
    <source>
        <dbReference type="EMBL" id="NIK87536.1"/>
    </source>
</evidence>